<reference evidence="2 3" key="1">
    <citation type="submission" date="2020-02" db="EMBL/GenBank/DDBJ databases">
        <authorList>
            <person name="Li G."/>
        </authorList>
    </citation>
    <scope>NUCLEOTIDE SEQUENCE [LARGE SCALE GENOMIC DNA]</scope>
    <source>
        <strain evidence="2 3">DSM 102029</strain>
    </source>
</reference>
<dbReference type="Gene3D" id="2.60.120.10">
    <property type="entry name" value="Jelly Rolls"/>
    <property type="match status" value="1"/>
</dbReference>
<dbReference type="AlphaFoldDB" id="A0A6P1YHH8"/>
<keyword evidence="3" id="KW-1185">Reference proteome</keyword>
<evidence type="ECO:0000259" key="1">
    <source>
        <dbReference type="Pfam" id="PF05523"/>
    </source>
</evidence>
<dbReference type="InterPro" id="IPR014710">
    <property type="entry name" value="RmlC-like_jellyroll"/>
</dbReference>
<dbReference type="CDD" id="cd20292">
    <property type="entry name" value="cupin_QdtA-like"/>
    <property type="match status" value="1"/>
</dbReference>
<feature type="domain" description="Sugar 3,4-ketoisomerase QdtA cupin" evidence="1">
    <location>
        <begin position="6"/>
        <end position="134"/>
    </location>
</feature>
<protein>
    <submittedName>
        <fullName evidence="2">WxcM-like domain-containing protein</fullName>
    </submittedName>
</protein>
<dbReference type="InterPro" id="IPR011051">
    <property type="entry name" value="RmlC_Cupin_sf"/>
</dbReference>
<dbReference type="Proteomes" id="UP000464751">
    <property type="component" value="Chromosome"/>
</dbReference>
<name>A0A6P1YHH8_9HYPH</name>
<sequence length="141" mass="15484">MTPIDQCRLIDIRTISSESGAIGVIEAEADIPFAVKRVYYLFGTQPSSVRAGHAHRALRQLLVASSGGFDVSLDDGHHKRVVRLDHPSKGLLLVPGVWRVVSNFTAGACLLCLASAHFDEADYIREHADFLEAVRRNEFVA</sequence>
<organism evidence="2 3">
    <name type="scientific">Ancylobacter pratisalsi</name>
    <dbReference type="NCBI Taxonomy" id="1745854"/>
    <lineage>
        <taxon>Bacteria</taxon>
        <taxon>Pseudomonadati</taxon>
        <taxon>Pseudomonadota</taxon>
        <taxon>Alphaproteobacteria</taxon>
        <taxon>Hyphomicrobiales</taxon>
        <taxon>Xanthobacteraceae</taxon>
        <taxon>Ancylobacter</taxon>
    </lineage>
</organism>
<dbReference type="KEGG" id="apra:G3A50_02565"/>
<proteinExistence type="predicted"/>
<evidence type="ECO:0000313" key="2">
    <source>
        <dbReference type="EMBL" id="QIB32709.1"/>
    </source>
</evidence>
<gene>
    <name evidence="2" type="ORF">G3A50_02565</name>
</gene>
<dbReference type="RefSeq" id="WP_163073796.1">
    <property type="nucleotide sequence ID" value="NZ_CP048630.1"/>
</dbReference>
<evidence type="ECO:0000313" key="3">
    <source>
        <dbReference type="Proteomes" id="UP000464751"/>
    </source>
</evidence>
<dbReference type="InterPro" id="IPR008894">
    <property type="entry name" value="QdtA_cupin_dom"/>
</dbReference>
<dbReference type="SUPFAM" id="SSF51182">
    <property type="entry name" value="RmlC-like cupins"/>
    <property type="match status" value="1"/>
</dbReference>
<dbReference type="EMBL" id="CP048630">
    <property type="protein sequence ID" value="QIB32709.1"/>
    <property type="molecule type" value="Genomic_DNA"/>
</dbReference>
<accession>A0A6P1YHH8</accession>
<dbReference type="Pfam" id="PF05523">
    <property type="entry name" value="FdtA"/>
    <property type="match status" value="1"/>
</dbReference>